<name>A0AB37U8N1_9CYAN</name>
<organism evidence="2 3">
    <name type="scientific">Chroococcidiopsis cubana SAG 39.79</name>
    <dbReference type="NCBI Taxonomy" id="388085"/>
    <lineage>
        <taxon>Bacteria</taxon>
        <taxon>Bacillati</taxon>
        <taxon>Cyanobacteriota</taxon>
        <taxon>Cyanophyceae</taxon>
        <taxon>Chroococcidiopsidales</taxon>
        <taxon>Chroococcidiopsidaceae</taxon>
        <taxon>Chroococcidiopsis</taxon>
    </lineage>
</organism>
<dbReference type="AlphaFoldDB" id="A0AB37U8N1"/>
<gene>
    <name evidence="2" type="ORF">DSM107010_70210</name>
</gene>
<sequence length="218" mass="24262">MTSTAKSGSANGQPKRSPLPISIMSQSLKGLSLLAAKIWKQLSQAESLEQEAQILMQLWQVQDDRVAAIDAHAELADQIDAEIAAVKARMEHLVSIHTKELARLVRWRESLDTTILRLNESGLVSSEAAGQSRRIRIKLNPPGCEIFNINEVPPDYITVKVVEERKPDKTKIKAAWSKGTPVPGTRVERKRRVIYEIAPTSLEQMKGEAQSAAKHSRR</sequence>
<dbReference type="RefSeq" id="WP_241994477.1">
    <property type="nucleotide sequence ID" value="NZ_JAVKZF010000004.1"/>
</dbReference>
<evidence type="ECO:0000313" key="2">
    <source>
        <dbReference type="EMBL" id="RUS97064.1"/>
    </source>
</evidence>
<evidence type="ECO:0000313" key="3">
    <source>
        <dbReference type="Proteomes" id="UP000282574"/>
    </source>
</evidence>
<feature type="region of interest" description="Disordered" evidence="1">
    <location>
        <begin position="1"/>
        <end position="20"/>
    </location>
</feature>
<dbReference type="InterPro" id="IPR008840">
    <property type="entry name" value="Sipho_Gp157"/>
</dbReference>
<comment type="caution">
    <text evidence="2">The sequence shown here is derived from an EMBL/GenBank/DDBJ whole genome shotgun (WGS) entry which is preliminary data.</text>
</comment>
<dbReference type="Pfam" id="PF05565">
    <property type="entry name" value="Sipho_Gp157"/>
    <property type="match status" value="1"/>
</dbReference>
<evidence type="ECO:0000256" key="1">
    <source>
        <dbReference type="SAM" id="MobiDB-lite"/>
    </source>
</evidence>
<dbReference type="EMBL" id="RSCK01000175">
    <property type="protein sequence ID" value="RUS97064.1"/>
    <property type="molecule type" value="Genomic_DNA"/>
</dbReference>
<feature type="compositionally biased region" description="Polar residues" evidence="1">
    <location>
        <begin position="1"/>
        <end position="14"/>
    </location>
</feature>
<protein>
    <submittedName>
        <fullName evidence="2">Uncharacterized protein</fullName>
    </submittedName>
</protein>
<reference evidence="2 3" key="1">
    <citation type="journal article" date="2019" name="Genome Biol. Evol.">
        <title>Day and night: Metabolic profiles and evolutionary relationships of six axenic non-marine cyanobacteria.</title>
        <authorList>
            <person name="Will S.E."/>
            <person name="Henke P."/>
            <person name="Boedeker C."/>
            <person name="Huang S."/>
            <person name="Brinkmann H."/>
            <person name="Rohde M."/>
            <person name="Jarek M."/>
            <person name="Friedl T."/>
            <person name="Seufert S."/>
            <person name="Schumacher M."/>
            <person name="Overmann J."/>
            <person name="Neumann-Schaal M."/>
            <person name="Petersen J."/>
        </authorList>
    </citation>
    <scope>NUCLEOTIDE SEQUENCE [LARGE SCALE GENOMIC DNA]</scope>
    <source>
        <strain evidence="2 3">SAG 39.79</strain>
    </source>
</reference>
<keyword evidence="3" id="KW-1185">Reference proteome</keyword>
<dbReference type="Proteomes" id="UP000282574">
    <property type="component" value="Unassembled WGS sequence"/>
</dbReference>
<accession>A0AB37U8N1</accession>
<proteinExistence type="predicted"/>